<evidence type="ECO:0000313" key="2">
    <source>
        <dbReference type="Proteomes" id="UP001153332"/>
    </source>
</evidence>
<proteinExistence type="predicted"/>
<organism evidence="1 2">
    <name type="scientific">Lasiodiplodia mahajangana</name>
    <dbReference type="NCBI Taxonomy" id="1108764"/>
    <lineage>
        <taxon>Eukaryota</taxon>
        <taxon>Fungi</taxon>
        <taxon>Dikarya</taxon>
        <taxon>Ascomycota</taxon>
        <taxon>Pezizomycotina</taxon>
        <taxon>Dothideomycetes</taxon>
        <taxon>Dothideomycetes incertae sedis</taxon>
        <taxon>Botryosphaeriales</taxon>
        <taxon>Botryosphaeriaceae</taxon>
        <taxon>Lasiodiplodia</taxon>
    </lineage>
</organism>
<comment type="caution">
    <text evidence="1">The sequence shown here is derived from an EMBL/GenBank/DDBJ whole genome shotgun (WGS) entry which is preliminary data.</text>
</comment>
<evidence type="ECO:0000313" key="1">
    <source>
        <dbReference type="EMBL" id="KAJ8132464.1"/>
    </source>
</evidence>
<keyword evidence="2" id="KW-1185">Reference proteome</keyword>
<gene>
    <name evidence="1" type="ORF">O1611_g1155</name>
</gene>
<dbReference type="Proteomes" id="UP001153332">
    <property type="component" value="Unassembled WGS sequence"/>
</dbReference>
<reference evidence="1" key="1">
    <citation type="submission" date="2022-12" db="EMBL/GenBank/DDBJ databases">
        <title>Genome Sequence of Lasiodiplodia mahajangana.</title>
        <authorList>
            <person name="Buettner E."/>
        </authorList>
    </citation>
    <scope>NUCLEOTIDE SEQUENCE</scope>
    <source>
        <strain evidence="1">VT137</strain>
    </source>
</reference>
<sequence length="170" mass="19047">MASIKRLLSFALLAVSFQGLVLGQTYTQDDIISGKALQQMSKTAYDNALKRLEGSNSTCTKDAVHVRKEWRNIPGPERTAFVKAVECLMEKPNVYPNVTGPKSIINVNQGLLPALPPPLHLDIRTKAARHVRLYRSIPILGMGSRRWRSREVAALRRLRDVNGVKWCQGE</sequence>
<dbReference type="EMBL" id="JAPUUL010000125">
    <property type="protein sequence ID" value="KAJ8132464.1"/>
    <property type="molecule type" value="Genomic_DNA"/>
</dbReference>
<accession>A0ACC2JYF9</accession>
<name>A0ACC2JYF9_9PEZI</name>
<protein>
    <submittedName>
        <fullName evidence="1">Uncharacterized protein</fullName>
    </submittedName>
</protein>